<proteinExistence type="predicted"/>
<comment type="caution">
    <text evidence="1">The sequence shown here is derived from an EMBL/GenBank/DDBJ whole genome shotgun (WGS) entry which is preliminary data.</text>
</comment>
<dbReference type="EMBL" id="BAAFHN010000076">
    <property type="protein sequence ID" value="GAB0173900.1"/>
    <property type="molecule type" value="Genomic_DNA"/>
</dbReference>
<gene>
    <name evidence="1" type="ORF">NHP164001_19220</name>
</gene>
<dbReference type="RefSeq" id="WP_104718739.1">
    <property type="nucleotide sequence ID" value="NZ_BAAFHN010000076.1"/>
</dbReference>
<evidence type="ECO:0008006" key="3">
    <source>
        <dbReference type="Google" id="ProtNLM"/>
    </source>
</evidence>
<protein>
    <recommendedName>
        <fullName evidence="3">Single-stranded DNA-binding protein</fullName>
    </recommendedName>
</protein>
<organism evidence="1 2">
    <name type="scientific">Helicobacter trogontum</name>
    <dbReference type="NCBI Taxonomy" id="50960"/>
    <lineage>
        <taxon>Bacteria</taxon>
        <taxon>Pseudomonadati</taxon>
        <taxon>Campylobacterota</taxon>
        <taxon>Epsilonproteobacteria</taxon>
        <taxon>Campylobacterales</taxon>
        <taxon>Helicobacteraceae</taxon>
        <taxon>Helicobacter</taxon>
    </lineage>
</organism>
<sequence length="67" mass="7590">MNKMILSGNLANIVTKKHLNNDMCVAWQDNSGNTKSKHYIIIKRLEVLNNKTQQSSQTSPTFKSTKP</sequence>
<evidence type="ECO:0000313" key="1">
    <source>
        <dbReference type="EMBL" id="GAB0173900.1"/>
    </source>
</evidence>
<name>A0ABQ0D6B6_9HELI</name>
<accession>A0ABQ0D6B6</accession>
<evidence type="ECO:0000313" key="2">
    <source>
        <dbReference type="Proteomes" id="UP001562457"/>
    </source>
</evidence>
<keyword evidence="2" id="KW-1185">Reference proteome</keyword>
<dbReference type="Proteomes" id="UP001562457">
    <property type="component" value="Unassembled WGS sequence"/>
</dbReference>
<reference evidence="1 2" key="1">
    <citation type="submission" date="2024-06" db="EMBL/GenBank/DDBJ databases">
        <title>Draft genome sequence of Helicobacter trogontum NHP16-4001.</title>
        <authorList>
            <person name="Rimbara E."/>
            <person name="Suzuki M."/>
        </authorList>
    </citation>
    <scope>NUCLEOTIDE SEQUENCE [LARGE SCALE GENOMIC DNA]</scope>
    <source>
        <strain evidence="1 2">NHP16-4001</strain>
    </source>
</reference>